<dbReference type="EMBL" id="KB445551">
    <property type="protein sequence ID" value="EMC99816.1"/>
    <property type="molecule type" value="Genomic_DNA"/>
</dbReference>
<sequence length="233" mass="24536">TKPHPKLHAPDGKTGGVYEDASQGREPTAASAGSSEFAGTEVGPKLASLKSKLRNGLRQFPDFPSPGILFEDIMPLFASHALHSSLIEALELQIAHAFGAQTGERNGVDVIVGLESRGFLFGPTLALKLGAGFVPVRKQGKLPGECATATYKKEYGEDVFQMQKDAIKPGAKVVIVDDIIATGGSAAAAGSLVHQLGGNLLGYVFMMELDFLKGRDKLDAPVHTLLSGQEEAL</sequence>
<dbReference type="GO" id="GO:0016208">
    <property type="term" value="F:AMP binding"/>
    <property type="evidence" value="ECO:0007669"/>
    <property type="project" value="TreeGrafter"/>
</dbReference>
<evidence type="ECO:0000256" key="5">
    <source>
        <dbReference type="ARBA" id="ARBA00008391"/>
    </source>
</evidence>
<dbReference type="SUPFAM" id="SSF53271">
    <property type="entry name" value="PRTase-like"/>
    <property type="match status" value="1"/>
</dbReference>
<dbReference type="InterPro" id="IPR005764">
    <property type="entry name" value="Ade_phspho_trans"/>
</dbReference>
<feature type="non-terminal residue" evidence="14">
    <location>
        <position position="233"/>
    </location>
</feature>
<keyword evidence="15" id="KW-1185">Reference proteome</keyword>
<comment type="function">
    <text evidence="2">Catalyzes a salvage reaction resulting in the formation of AMP, that is energically less costly than de novo synthesis.</text>
</comment>
<evidence type="ECO:0000259" key="13">
    <source>
        <dbReference type="Pfam" id="PF00156"/>
    </source>
</evidence>
<dbReference type="NCBIfam" id="TIGR01090">
    <property type="entry name" value="apt"/>
    <property type="match status" value="1"/>
</dbReference>
<evidence type="ECO:0000256" key="4">
    <source>
        <dbReference type="ARBA" id="ARBA00004659"/>
    </source>
</evidence>
<dbReference type="HOGENOM" id="CLU_063339_1_0_1"/>
<dbReference type="RefSeq" id="XP_007673033.1">
    <property type="nucleotide sequence ID" value="XM_007674843.1"/>
</dbReference>
<feature type="non-terminal residue" evidence="14">
    <location>
        <position position="1"/>
    </location>
</feature>
<dbReference type="CDD" id="cd06223">
    <property type="entry name" value="PRTases_typeI"/>
    <property type="match status" value="1"/>
</dbReference>
<gene>
    <name evidence="14" type="ORF">BAUCODRAFT_41030</name>
</gene>
<dbReference type="GO" id="GO:0005737">
    <property type="term" value="C:cytoplasm"/>
    <property type="evidence" value="ECO:0007669"/>
    <property type="project" value="UniProtKB-SubCell"/>
</dbReference>
<dbReference type="OrthoDB" id="363185at2759"/>
<comment type="pathway">
    <text evidence="4">Purine metabolism; AMP biosynthesis via salvage pathway; AMP from adenine: step 1/1.</text>
</comment>
<proteinExistence type="inferred from homology"/>
<comment type="catalytic activity">
    <reaction evidence="1">
        <text>AMP + diphosphate = 5-phospho-alpha-D-ribose 1-diphosphate + adenine</text>
        <dbReference type="Rhea" id="RHEA:16609"/>
        <dbReference type="ChEBI" id="CHEBI:16708"/>
        <dbReference type="ChEBI" id="CHEBI:33019"/>
        <dbReference type="ChEBI" id="CHEBI:58017"/>
        <dbReference type="ChEBI" id="CHEBI:456215"/>
        <dbReference type="EC" id="2.4.2.7"/>
    </reaction>
</comment>
<evidence type="ECO:0000256" key="9">
    <source>
        <dbReference type="ARBA" id="ARBA00022676"/>
    </source>
</evidence>
<dbReference type="EC" id="2.4.2.7" evidence="7"/>
<evidence type="ECO:0000256" key="10">
    <source>
        <dbReference type="ARBA" id="ARBA00022679"/>
    </source>
</evidence>
<feature type="region of interest" description="Disordered" evidence="12">
    <location>
        <begin position="1"/>
        <end position="39"/>
    </location>
</feature>
<evidence type="ECO:0000256" key="12">
    <source>
        <dbReference type="SAM" id="MobiDB-lite"/>
    </source>
</evidence>
<comment type="subcellular location">
    <subcellularLocation>
        <location evidence="3">Cytoplasm</location>
    </subcellularLocation>
</comment>
<keyword evidence="11" id="KW-0660">Purine salvage</keyword>
<dbReference type="KEGG" id="bcom:BAUCODRAFT_41030"/>
<dbReference type="GO" id="GO:0003999">
    <property type="term" value="F:adenine phosphoribosyltransferase activity"/>
    <property type="evidence" value="ECO:0007669"/>
    <property type="project" value="UniProtKB-EC"/>
</dbReference>
<dbReference type="GO" id="GO:0006166">
    <property type="term" value="P:purine ribonucleoside salvage"/>
    <property type="evidence" value="ECO:0007669"/>
    <property type="project" value="UniProtKB-KW"/>
</dbReference>
<evidence type="ECO:0000313" key="15">
    <source>
        <dbReference type="Proteomes" id="UP000011761"/>
    </source>
</evidence>
<dbReference type="InterPro" id="IPR050054">
    <property type="entry name" value="UPRTase/APRTase"/>
</dbReference>
<comment type="similarity">
    <text evidence="5">Belongs to the purine/pyrimidine phosphoribosyltransferase family.</text>
</comment>
<dbReference type="HAMAP" id="MF_00004">
    <property type="entry name" value="Aden_phosphoribosyltr"/>
    <property type="match status" value="1"/>
</dbReference>
<evidence type="ECO:0000256" key="6">
    <source>
        <dbReference type="ARBA" id="ARBA00011738"/>
    </source>
</evidence>
<evidence type="ECO:0000256" key="11">
    <source>
        <dbReference type="ARBA" id="ARBA00022726"/>
    </source>
</evidence>
<evidence type="ECO:0000256" key="2">
    <source>
        <dbReference type="ARBA" id="ARBA00003968"/>
    </source>
</evidence>
<evidence type="ECO:0000256" key="1">
    <source>
        <dbReference type="ARBA" id="ARBA00000868"/>
    </source>
</evidence>
<keyword evidence="10" id="KW-0808">Transferase</keyword>
<evidence type="ECO:0000256" key="3">
    <source>
        <dbReference type="ARBA" id="ARBA00004496"/>
    </source>
</evidence>
<comment type="subunit">
    <text evidence="6">Homodimer.</text>
</comment>
<dbReference type="PANTHER" id="PTHR32315">
    <property type="entry name" value="ADENINE PHOSPHORIBOSYLTRANSFERASE"/>
    <property type="match status" value="1"/>
</dbReference>
<dbReference type="GeneID" id="19114056"/>
<dbReference type="Pfam" id="PF00156">
    <property type="entry name" value="Pribosyltran"/>
    <property type="match status" value="1"/>
</dbReference>
<dbReference type="Gene3D" id="3.40.50.2020">
    <property type="match status" value="1"/>
</dbReference>
<dbReference type="STRING" id="717646.M2MSG5"/>
<dbReference type="PANTHER" id="PTHR32315:SF3">
    <property type="entry name" value="ADENINE PHOSPHORIBOSYLTRANSFERASE"/>
    <property type="match status" value="1"/>
</dbReference>
<dbReference type="OMA" id="QAYDLEY"/>
<reference evidence="14 15" key="1">
    <citation type="journal article" date="2012" name="PLoS Pathog.">
        <title>Diverse lifestyles and strategies of plant pathogenesis encoded in the genomes of eighteen Dothideomycetes fungi.</title>
        <authorList>
            <person name="Ohm R.A."/>
            <person name="Feau N."/>
            <person name="Henrissat B."/>
            <person name="Schoch C.L."/>
            <person name="Horwitz B.A."/>
            <person name="Barry K.W."/>
            <person name="Condon B.J."/>
            <person name="Copeland A.C."/>
            <person name="Dhillon B."/>
            <person name="Glaser F."/>
            <person name="Hesse C.N."/>
            <person name="Kosti I."/>
            <person name="LaButti K."/>
            <person name="Lindquist E.A."/>
            <person name="Lucas S."/>
            <person name="Salamov A.A."/>
            <person name="Bradshaw R.E."/>
            <person name="Ciuffetti L."/>
            <person name="Hamelin R.C."/>
            <person name="Kema G.H.J."/>
            <person name="Lawrence C."/>
            <person name="Scott J.A."/>
            <person name="Spatafora J.W."/>
            <person name="Turgeon B.G."/>
            <person name="de Wit P.J.G.M."/>
            <person name="Zhong S."/>
            <person name="Goodwin S.B."/>
            <person name="Grigoriev I.V."/>
        </authorList>
    </citation>
    <scope>NUCLEOTIDE SEQUENCE [LARGE SCALE GENOMIC DNA]</scope>
    <source>
        <strain evidence="14 15">UAMH 10762</strain>
    </source>
</reference>
<dbReference type="InterPro" id="IPR000836">
    <property type="entry name" value="PRTase_dom"/>
</dbReference>
<keyword evidence="9" id="KW-0328">Glycosyltransferase</keyword>
<dbReference type="AlphaFoldDB" id="M2MSG5"/>
<dbReference type="NCBIfam" id="NF002636">
    <property type="entry name" value="PRK02304.1-5"/>
    <property type="match status" value="1"/>
</dbReference>
<dbReference type="UniPathway" id="UPA00588">
    <property type="reaction ID" value="UER00646"/>
</dbReference>
<evidence type="ECO:0000256" key="7">
    <source>
        <dbReference type="ARBA" id="ARBA00011893"/>
    </source>
</evidence>
<dbReference type="GO" id="GO:0002055">
    <property type="term" value="F:adenine binding"/>
    <property type="evidence" value="ECO:0007669"/>
    <property type="project" value="TreeGrafter"/>
</dbReference>
<dbReference type="Proteomes" id="UP000011761">
    <property type="component" value="Unassembled WGS sequence"/>
</dbReference>
<dbReference type="FunFam" id="3.40.50.2020:FF:000004">
    <property type="entry name" value="Adenine phosphoribosyltransferase"/>
    <property type="match status" value="1"/>
</dbReference>
<dbReference type="eggNOG" id="KOG1712">
    <property type="taxonomic scope" value="Eukaryota"/>
</dbReference>
<organism evidence="14 15">
    <name type="scientific">Baudoinia panamericana (strain UAMH 10762)</name>
    <name type="common">Angels' share fungus</name>
    <name type="synonym">Baudoinia compniacensis (strain UAMH 10762)</name>
    <dbReference type="NCBI Taxonomy" id="717646"/>
    <lineage>
        <taxon>Eukaryota</taxon>
        <taxon>Fungi</taxon>
        <taxon>Dikarya</taxon>
        <taxon>Ascomycota</taxon>
        <taxon>Pezizomycotina</taxon>
        <taxon>Dothideomycetes</taxon>
        <taxon>Dothideomycetidae</taxon>
        <taxon>Mycosphaerellales</taxon>
        <taxon>Teratosphaeriaceae</taxon>
        <taxon>Baudoinia</taxon>
    </lineage>
</organism>
<protein>
    <recommendedName>
        <fullName evidence="7">adenine phosphoribosyltransferase</fullName>
        <ecNumber evidence="7">2.4.2.7</ecNumber>
    </recommendedName>
</protein>
<keyword evidence="8" id="KW-0963">Cytoplasm</keyword>
<evidence type="ECO:0000313" key="14">
    <source>
        <dbReference type="EMBL" id="EMC99816.1"/>
    </source>
</evidence>
<dbReference type="InterPro" id="IPR029057">
    <property type="entry name" value="PRTase-like"/>
</dbReference>
<feature type="domain" description="Phosphoribosyltransferase" evidence="13">
    <location>
        <begin position="91"/>
        <end position="199"/>
    </location>
</feature>
<dbReference type="GO" id="GO:0006168">
    <property type="term" value="P:adenine salvage"/>
    <property type="evidence" value="ECO:0007669"/>
    <property type="project" value="InterPro"/>
</dbReference>
<accession>M2MSG5</accession>
<name>M2MSG5_BAUPA</name>
<evidence type="ECO:0000256" key="8">
    <source>
        <dbReference type="ARBA" id="ARBA00022490"/>
    </source>
</evidence>
<dbReference type="GO" id="GO:0044209">
    <property type="term" value="P:AMP salvage"/>
    <property type="evidence" value="ECO:0007669"/>
    <property type="project" value="UniProtKB-UniPathway"/>
</dbReference>